<reference evidence="3 4" key="1">
    <citation type="submission" date="2019-08" db="EMBL/GenBank/DDBJ databases">
        <title>In-depth cultivation of the pig gut microbiome towards novel bacterial diversity and tailored functional studies.</title>
        <authorList>
            <person name="Wylensek D."/>
            <person name="Hitch T.C.A."/>
            <person name="Clavel T."/>
        </authorList>
    </citation>
    <scope>NUCLEOTIDE SEQUENCE [LARGE SCALE GENOMIC DNA]</scope>
    <source>
        <strain evidence="3 4">Med78-601-WT-4W-RMD-3</strain>
    </source>
</reference>
<dbReference type="RefSeq" id="WP_154484271.1">
    <property type="nucleotide sequence ID" value="NZ_JAJBNW010000056.1"/>
</dbReference>
<evidence type="ECO:0000259" key="1">
    <source>
        <dbReference type="Pfam" id="PF01551"/>
    </source>
</evidence>
<dbReference type="Gene3D" id="2.70.70.10">
    <property type="entry name" value="Glucose Permease (Domain IIA)"/>
    <property type="match status" value="1"/>
</dbReference>
<reference evidence="2" key="2">
    <citation type="submission" date="2022-01" db="EMBL/GenBank/DDBJ databases">
        <title>Collection of gut derived symbiotic bacterial strains cultured from healthy donors.</title>
        <authorList>
            <person name="Lin H."/>
            <person name="Kohout C."/>
            <person name="Waligurski E."/>
            <person name="Pamer E.G."/>
        </authorList>
    </citation>
    <scope>NUCLEOTIDE SEQUENCE</scope>
    <source>
        <strain evidence="2">MSK.14.39</strain>
    </source>
</reference>
<dbReference type="EMBL" id="JAKNID010000021">
    <property type="protein sequence ID" value="MCG4565149.1"/>
    <property type="molecule type" value="Genomic_DNA"/>
</dbReference>
<evidence type="ECO:0000313" key="4">
    <source>
        <dbReference type="Proteomes" id="UP000462760"/>
    </source>
</evidence>
<comment type="caution">
    <text evidence="3">The sequence shown here is derived from an EMBL/GenBank/DDBJ whole genome shotgun (WGS) entry which is preliminary data.</text>
</comment>
<dbReference type="AlphaFoldDB" id="A0A844FI27"/>
<dbReference type="EMBL" id="VULR01000009">
    <property type="protein sequence ID" value="MSS43588.1"/>
    <property type="molecule type" value="Genomic_DNA"/>
</dbReference>
<dbReference type="GO" id="GO:0004222">
    <property type="term" value="F:metalloendopeptidase activity"/>
    <property type="evidence" value="ECO:0007669"/>
    <property type="project" value="TreeGrafter"/>
</dbReference>
<evidence type="ECO:0000313" key="3">
    <source>
        <dbReference type="EMBL" id="MSS43588.1"/>
    </source>
</evidence>
<feature type="domain" description="M23ase beta-sheet core" evidence="1">
    <location>
        <begin position="116"/>
        <end position="208"/>
    </location>
</feature>
<dbReference type="Proteomes" id="UP001108123">
    <property type="component" value="Unassembled WGS sequence"/>
</dbReference>
<gene>
    <name evidence="3" type="ORF">FYJ27_07595</name>
    <name evidence="2" type="ORF">L0P62_06785</name>
</gene>
<dbReference type="PANTHER" id="PTHR21666:SF291">
    <property type="entry name" value="STAGE II SPORULATION PROTEIN Q"/>
    <property type="match status" value="1"/>
</dbReference>
<organism evidence="3 4">
    <name type="scientific">Anaerosalibacter bizertensis</name>
    <dbReference type="NCBI Taxonomy" id="932217"/>
    <lineage>
        <taxon>Bacteria</taxon>
        <taxon>Bacillati</taxon>
        <taxon>Bacillota</taxon>
        <taxon>Tissierellia</taxon>
        <taxon>Tissierellales</taxon>
        <taxon>Sporanaerobacteraceae</taxon>
        <taxon>Anaerosalibacter</taxon>
    </lineage>
</organism>
<evidence type="ECO:0000313" key="5">
    <source>
        <dbReference type="Proteomes" id="UP001108123"/>
    </source>
</evidence>
<dbReference type="OrthoDB" id="9814460at2"/>
<proteinExistence type="predicted"/>
<dbReference type="SUPFAM" id="SSF51261">
    <property type="entry name" value="Duplicated hybrid motif"/>
    <property type="match status" value="1"/>
</dbReference>
<dbReference type="InterPro" id="IPR050570">
    <property type="entry name" value="Cell_wall_metabolism_enzyme"/>
</dbReference>
<protein>
    <submittedName>
        <fullName evidence="3">M23 family metallopeptidase</fullName>
    </submittedName>
</protein>
<dbReference type="Proteomes" id="UP000462760">
    <property type="component" value="Unassembled WGS sequence"/>
</dbReference>
<evidence type="ECO:0000313" key="2">
    <source>
        <dbReference type="EMBL" id="MCG4565149.1"/>
    </source>
</evidence>
<name>A0A844FI27_9FIRM</name>
<keyword evidence="5" id="KW-1185">Reference proteome</keyword>
<accession>A0A844FI27</accession>
<dbReference type="CDD" id="cd12797">
    <property type="entry name" value="M23_peptidase"/>
    <property type="match status" value="1"/>
</dbReference>
<sequence length="215" mass="24798">MIKNRYKKRTKRFKNNFKSKNFFKKQLNKVFIVLIILLIVLVIKKINMSFTNKVIRIIDRGIRHEFDIKAEGRKVLDFSKKVFKLPEKAVSVFSFDNKNESYISPLEGGVQKTSRNTKGVDIISDKSKEVLSIGKGTVTRVEDREKSGYYVTIDYKDFEAIYGQLDKINISMGDVVFKGEKIGTLGELNGKSTPLYFEIWKDGNNINPKDIIKLN</sequence>
<dbReference type="PANTHER" id="PTHR21666">
    <property type="entry name" value="PEPTIDASE-RELATED"/>
    <property type="match status" value="1"/>
</dbReference>
<dbReference type="Pfam" id="PF01551">
    <property type="entry name" value="Peptidase_M23"/>
    <property type="match status" value="1"/>
</dbReference>
<dbReference type="InterPro" id="IPR011055">
    <property type="entry name" value="Dup_hybrid_motif"/>
</dbReference>
<dbReference type="InterPro" id="IPR016047">
    <property type="entry name" value="M23ase_b-sheet_dom"/>
</dbReference>